<proteinExistence type="predicted"/>
<evidence type="ECO:0000313" key="2">
    <source>
        <dbReference type="Proteomes" id="UP000033188"/>
    </source>
</evidence>
<dbReference type="Proteomes" id="UP000033188">
    <property type="component" value="Chromosome 3"/>
</dbReference>
<protein>
    <submittedName>
        <fullName evidence="1">Uncharacterized protein</fullName>
    </submittedName>
</protein>
<dbReference type="GeneID" id="24565465"/>
<dbReference type="VEuPathDB" id="PiroplasmaDB:BBBOND_0308280"/>
<organism evidence="1 2">
    <name type="scientific">Babesia bigemina</name>
    <dbReference type="NCBI Taxonomy" id="5866"/>
    <lineage>
        <taxon>Eukaryota</taxon>
        <taxon>Sar</taxon>
        <taxon>Alveolata</taxon>
        <taxon>Apicomplexa</taxon>
        <taxon>Aconoidasida</taxon>
        <taxon>Piroplasmida</taxon>
        <taxon>Babesiidae</taxon>
        <taxon>Babesia</taxon>
    </lineage>
</organism>
<dbReference type="AlphaFoldDB" id="A0A061DCW0"/>
<name>A0A061DCW0_BABBI</name>
<gene>
    <name evidence="1" type="ORF">BBBOND_0308280</name>
</gene>
<keyword evidence="2" id="KW-1185">Reference proteome</keyword>
<evidence type="ECO:0000313" key="1">
    <source>
        <dbReference type="EMBL" id="CDR96924.1"/>
    </source>
</evidence>
<reference evidence="2" key="1">
    <citation type="journal article" date="2014" name="Nucleic Acids Res.">
        <title>The evolutionary dynamics of variant antigen genes in Babesia reveal a history of genomic innovation underlying host-parasite interaction.</title>
        <authorList>
            <person name="Jackson A.P."/>
            <person name="Otto T.D."/>
            <person name="Darby A."/>
            <person name="Ramaprasad A."/>
            <person name="Xia D."/>
            <person name="Echaide I.E."/>
            <person name="Farber M."/>
            <person name="Gahlot S."/>
            <person name="Gamble J."/>
            <person name="Gupta D."/>
            <person name="Gupta Y."/>
            <person name="Jackson L."/>
            <person name="Malandrin L."/>
            <person name="Malas T.B."/>
            <person name="Moussa E."/>
            <person name="Nair M."/>
            <person name="Reid A.J."/>
            <person name="Sanders M."/>
            <person name="Sharma J."/>
            <person name="Tracey A."/>
            <person name="Quail M.A."/>
            <person name="Weir W."/>
            <person name="Wastling J.M."/>
            <person name="Hall N."/>
            <person name="Willadsen P."/>
            <person name="Lingelbach K."/>
            <person name="Shiels B."/>
            <person name="Tait A."/>
            <person name="Berriman M."/>
            <person name="Allred D.R."/>
            <person name="Pain A."/>
        </authorList>
    </citation>
    <scope>NUCLEOTIDE SEQUENCE [LARGE SCALE GENOMIC DNA]</scope>
    <source>
        <strain evidence="2">Bond</strain>
    </source>
</reference>
<sequence length="63" mass="6395">MGCALLGVLGAVAGQWVDSAAPWFCPAPLLEFSYELGALYATAVDISGAAVSHNGRVESLLTG</sequence>
<dbReference type="KEGG" id="bbig:BBBOND_0308280"/>
<accession>A0A061DCW0</accession>
<dbReference type="RefSeq" id="XP_012769110.1">
    <property type="nucleotide sequence ID" value="XM_012913656.1"/>
</dbReference>
<dbReference type="EMBL" id="LK391709">
    <property type="protein sequence ID" value="CDR96924.1"/>
    <property type="molecule type" value="Genomic_DNA"/>
</dbReference>